<evidence type="ECO:0000313" key="2">
    <source>
        <dbReference type="EMBL" id="QEC46429.1"/>
    </source>
</evidence>
<evidence type="ECO:0000313" key="3">
    <source>
        <dbReference type="Proteomes" id="UP000321805"/>
    </source>
</evidence>
<dbReference type="OrthoDB" id="3218417at2"/>
<dbReference type="KEGG" id="bsol:FSW04_01765"/>
<feature type="region of interest" description="Disordered" evidence="1">
    <location>
        <begin position="84"/>
        <end position="114"/>
    </location>
</feature>
<proteinExistence type="predicted"/>
<dbReference type="EMBL" id="CP042430">
    <property type="protein sequence ID" value="QEC46429.1"/>
    <property type="molecule type" value="Genomic_DNA"/>
</dbReference>
<gene>
    <name evidence="2" type="ORF">FSW04_01765</name>
</gene>
<evidence type="ECO:0008006" key="4">
    <source>
        <dbReference type="Google" id="ProtNLM"/>
    </source>
</evidence>
<protein>
    <recommendedName>
        <fullName evidence="4">YtxH domain-containing protein</fullName>
    </recommendedName>
</protein>
<accession>A0A5B8U0A2</accession>
<dbReference type="Proteomes" id="UP000321805">
    <property type="component" value="Chromosome"/>
</dbReference>
<name>A0A5B8U0A2_9ACTN</name>
<organism evidence="2 3">
    <name type="scientific">Baekduia soli</name>
    <dbReference type="NCBI Taxonomy" id="496014"/>
    <lineage>
        <taxon>Bacteria</taxon>
        <taxon>Bacillati</taxon>
        <taxon>Actinomycetota</taxon>
        <taxon>Thermoleophilia</taxon>
        <taxon>Solirubrobacterales</taxon>
        <taxon>Baekduiaceae</taxon>
        <taxon>Baekduia</taxon>
    </lineage>
</organism>
<evidence type="ECO:0000256" key="1">
    <source>
        <dbReference type="SAM" id="MobiDB-lite"/>
    </source>
</evidence>
<keyword evidence="3" id="KW-1185">Reference proteome</keyword>
<dbReference type="RefSeq" id="WP_146915624.1">
    <property type="nucleotide sequence ID" value="NZ_CP042430.1"/>
</dbReference>
<dbReference type="AlphaFoldDB" id="A0A5B8U0A2"/>
<sequence>MSVSETAGTCVAARCPHPRRRVPIIGAVAVGLLAGMLLPGTGVEDDRLGPMADQVKEQLKDSGQEALEHGKAVVSETASTAVHAASQTAQEHGAELRHSAQGDAQTAREGISSR</sequence>
<reference evidence="2 3" key="1">
    <citation type="journal article" date="2018" name="J. Microbiol.">
        <title>Baekduia soli gen. nov., sp. nov., a novel bacterium isolated from the soil of Baekdu Mountain and proposal of a novel family name, Baekduiaceae fam. nov.</title>
        <authorList>
            <person name="An D.S."/>
            <person name="Siddiqi M.Z."/>
            <person name="Kim K.H."/>
            <person name="Yu H.S."/>
            <person name="Im W.T."/>
        </authorList>
    </citation>
    <scope>NUCLEOTIDE SEQUENCE [LARGE SCALE GENOMIC DNA]</scope>
    <source>
        <strain evidence="2 3">BR7-21</strain>
    </source>
</reference>